<dbReference type="PANTHER" id="PTHR11055:SF1">
    <property type="entry name" value="PAPS SYNTHETASE, ISOFORM D"/>
    <property type="match status" value="1"/>
</dbReference>
<evidence type="ECO:0000256" key="9">
    <source>
        <dbReference type="ARBA" id="ARBA00022840"/>
    </source>
</evidence>
<comment type="catalytic activity">
    <reaction evidence="1 11">
        <text>adenosine 5'-phosphosulfate + ATP = 3'-phosphoadenylyl sulfate + ADP + H(+)</text>
        <dbReference type="Rhea" id="RHEA:24152"/>
        <dbReference type="ChEBI" id="CHEBI:15378"/>
        <dbReference type="ChEBI" id="CHEBI:30616"/>
        <dbReference type="ChEBI" id="CHEBI:58243"/>
        <dbReference type="ChEBI" id="CHEBI:58339"/>
        <dbReference type="ChEBI" id="CHEBI:456216"/>
        <dbReference type="EC" id="2.7.1.25"/>
    </reaction>
</comment>
<dbReference type="InterPro" id="IPR002891">
    <property type="entry name" value="APS"/>
</dbReference>
<protein>
    <recommendedName>
        <fullName evidence="5 11">Adenylyl-sulfate kinase</fullName>
        <ecNumber evidence="4 11">2.7.1.25</ecNumber>
    </recommendedName>
</protein>
<sequence length="227" mass="25257">MSTNITFHPGSVDSQERVELIGQKGVTVWLTGLSASGKSTIACALEQHLLHLHNFVYRLDGDNIRFGLNKDLGFDEKSRNENIRRIGEVSKLFTDAACITITAFISPYRADRQLARDLHKAASLPFVEVFVDAPLAVVEERDPKGLYKKARAGEIKEFTGISAPYEAPESAEVHIKTDETDVEGSVRIITDCTTGCVEIVAIFRIGRRAFLFFRNGGRVYRCIEHVA</sequence>
<keyword evidence="10" id="KW-0198">Cysteine biosynthesis</keyword>
<evidence type="ECO:0000256" key="2">
    <source>
        <dbReference type="ARBA" id="ARBA00004806"/>
    </source>
</evidence>
<name>A0ABQ0M2T3_MYCCL</name>
<evidence type="ECO:0000256" key="1">
    <source>
        <dbReference type="ARBA" id="ARBA00001823"/>
    </source>
</evidence>
<dbReference type="InterPro" id="IPR059117">
    <property type="entry name" value="APS_kinase_dom"/>
</dbReference>
<evidence type="ECO:0000256" key="3">
    <source>
        <dbReference type="ARBA" id="ARBA00007008"/>
    </source>
</evidence>
<keyword evidence="6 11" id="KW-0808">Transferase</keyword>
<keyword evidence="7 11" id="KW-0547">Nucleotide-binding</keyword>
<comment type="similarity">
    <text evidence="3 11">Belongs to the APS kinase family.</text>
</comment>
<dbReference type="NCBIfam" id="NF003013">
    <property type="entry name" value="PRK03846.1"/>
    <property type="match status" value="1"/>
</dbReference>
<dbReference type="NCBIfam" id="TIGR00455">
    <property type="entry name" value="apsK"/>
    <property type="match status" value="1"/>
</dbReference>
<comment type="function">
    <text evidence="11">Catalyzes the synthesis of activated sulfate.</text>
</comment>
<dbReference type="SUPFAM" id="SSF52540">
    <property type="entry name" value="P-loop containing nucleoside triphosphate hydrolases"/>
    <property type="match status" value="1"/>
</dbReference>
<dbReference type="Gene3D" id="3.40.50.300">
    <property type="entry name" value="P-loop containing nucleotide triphosphate hydrolases"/>
    <property type="match status" value="1"/>
</dbReference>
<gene>
    <name evidence="13" type="ORF">MCHLO_14127</name>
</gene>
<keyword evidence="10" id="KW-0028">Amino-acid biosynthesis</keyword>
<comment type="pathway">
    <text evidence="2 11">Sulfur metabolism; hydrogen sulfide biosynthesis; sulfite from sulfate: step 2/3.</text>
</comment>
<dbReference type="InterPro" id="IPR027417">
    <property type="entry name" value="P-loop_NTPase"/>
</dbReference>
<dbReference type="EMBL" id="DF849506">
    <property type="protein sequence ID" value="GAT57615.1"/>
    <property type="molecule type" value="Genomic_DNA"/>
</dbReference>
<organism evidence="13 14">
    <name type="scientific">Mycena chlorophos</name>
    <name type="common">Agaric fungus</name>
    <name type="synonym">Agaricus chlorophos</name>
    <dbReference type="NCBI Taxonomy" id="658473"/>
    <lineage>
        <taxon>Eukaryota</taxon>
        <taxon>Fungi</taxon>
        <taxon>Dikarya</taxon>
        <taxon>Basidiomycota</taxon>
        <taxon>Agaricomycotina</taxon>
        <taxon>Agaricomycetes</taxon>
        <taxon>Agaricomycetidae</taxon>
        <taxon>Agaricales</taxon>
        <taxon>Marasmiineae</taxon>
        <taxon>Mycenaceae</taxon>
        <taxon>Mycena</taxon>
    </lineage>
</organism>
<evidence type="ECO:0000256" key="11">
    <source>
        <dbReference type="RuleBase" id="RU004347"/>
    </source>
</evidence>
<evidence type="ECO:0000259" key="12">
    <source>
        <dbReference type="Pfam" id="PF01583"/>
    </source>
</evidence>
<keyword evidence="9 11" id="KW-0067">ATP-binding</keyword>
<evidence type="ECO:0000256" key="8">
    <source>
        <dbReference type="ARBA" id="ARBA00022777"/>
    </source>
</evidence>
<evidence type="ECO:0000313" key="13">
    <source>
        <dbReference type="EMBL" id="GAT57615.1"/>
    </source>
</evidence>
<evidence type="ECO:0000256" key="7">
    <source>
        <dbReference type="ARBA" id="ARBA00022741"/>
    </source>
</evidence>
<reference evidence="13" key="1">
    <citation type="submission" date="2014-09" db="EMBL/GenBank/DDBJ databases">
        <title>Genome sequence of the luminous mushroom Mycena chlorophos for searching fungal bioluminescence genes.</title>
        <authorList>
            <person name="Tanaka Y."/>
            <person name="Kasuga D."/>
            <person name="Oba Y."/>
            <person name="Hase S."/>
            <person name="Sato K."/>
            <person name="Oba Y."/>
            <person name="Sakakibara Y."/>
        </authorList>
    </citation>
    <scope>NUCLEOTIDE SEQUENCE</scope>
</reference>
<accession>A0ABQ0M2T3</accession>
<evidence type="ECO:0000256" key="4">
    <source>
        <dbReference type="ARBA" id="ARBA00012121"/>
    </source>
</evidence>
<dbReference type="Pfam" id="PF01583">
    <property type="entry name" value="APS_kinase"/>
    <property type="match status" value="1"/>
</dbReference>
<evidence type="ECO:0000256" key="10">
    <source>
        <dbReference type="ARBA" id="ARBA00023192"/>
    </source>
</evidence>
<dbReference type="HAMAP" id="MF_00065">
    <property type="entry name" value="Adenylyl_sulf_kinase"/>
    <property type="match status" value="1"/>
</dbReference>
<dbReference type="CDD" id="cd02027">
    <property type="entry name" value="APSK"/>
    <property type="match status" value="1"/>
</dbReference>
<dbReference type="PANTHER" id="PTHR11055">
    <property type="entry name" value="BIFUNCTIONAL 3'-PHOSPHOADENOSINE 5'-PHOSPHOSULFATE SYNTHASE"/>
    <property type="match status" value="1"/>
</dbReference>
<evidence type="ECO:0000256" key="5">
    <source>
        <dbReference type="ARBA" id="ARBA00018163"/>
    </source>
</evidence>
<dbReference type="EC" id="2.7.1.25" evidence="4 11"/>
<keyword evidence="14" id="KW-1185">Reference proteome</keyword>
<evidence type="ECO:0000313" key="14">
    <source>
        <dbReference type="Proteomes" id="UP000815677"/>
    </source>
</evidence>
<evidence type="ECO:0000256" key="6">
    <source>
        <dbReference type="ARBA" id="ARBA00022679"/>
    </source>
</evidence>
<keyword evidence="8 11" id="KW-0418">Kinase</keyword>
<proteinExistence type="inferred from homology"/>
<feature type="domain" description="APS kinase" evidence="12">
    <location>
        <begin position="24"/>
        <end position="176"/>
    </location>
</feature>
<dbReference type="Proteomes" id="UP000815677">
    <property type="component" value="Unassembled WGS sequence"/>
</dbReference>
<dbReference type="GO" id="GO:0016301">
    <property type="term" value="F:kinase activity"/>
    <property type="evidence" value="ECO:0007669"/>
    <property type="project" value="UniProtKB-KW"/>
</dbReference>